<comment type="caution">
    <text evidence="2">The sequence shown here is derived from an EMBL/GenBank/DDBJ whole genome shotgun (WGS) entry which is preliminary data.</text>
</comment>
<feature type="compositionally biased region" description="Pro residues" evidence="1">
    <location>
        <begin position="71"/>
        <end position="85"/>
    </location>
</feature>
<protein>
    <submittedName>
        <fullName evidence="2">Uncharacterized protein</fullName>
    </submittedName>
</protein>
<organism evidence="2 3">
    <name type="scientific">Pleuronectes platessa</name>
    <name type="common">European plaice</name>
    <dbReference type="NCBI Taxonomy" id="8262"/>
    <lineage>
        <taxon>Eukaryota</taxon>
        <taxon>Metazoa</taxon>
        <taxon>Chordata</taxon>
        <taxon>Craniata</taxon>
        <taxon>Vertebrata</taxon>
        <taxon>Euteleostomi</taxon>
        <taxon>Actinopterygii</taxon>
        <taxon>Neopterygii</taxon>
        <taxon>Teleostei</taxon>
        <taxon>Neoteleostei</taxon>
        <taxon>Acanthomorphata</taxon>
        <taxon>Carangaria</taxon>
        <taxon>Pleuronectiformes</taxon>
        <taxon>Pleuronectoidei</taxon>
        <taxon>Pleuronectidae</taxon>
        <taxon>Pleuronectes</taxon>
    </lineage>
</organism>
<name>A0A9N7TQ61_PLEPL</name>
<keyword evidence="3" id="KW-1185">Reference proteome</keyword>
<proteinExistence type="predicted"/>
<dbReference type="EMBL" id="CADEAL010000170">
    <property type="protein sequence ID" value="CAB1415723.1"/>
    <property type="molecule type" value="Genomic_DNA"/>
</dbReference>
<feature type="compositionally biased region" description="Basic and acidic residues" evidence="1">
    <location>
        <begin position="1"/>
        <end position="10"/>
    </location>
</feature>
<dbReference type="Proteomes" id="UP001153269">
    <property type="component" value="Unassembled WGS sequence"/>
</dbReference>
<feature type="region of interest" description="Disordered" evidence="1">
    <location>
        <begin position="1"/>
        <end position="91"/>
    </location>
</feature>
<gene>
    <name evidence="2" type="ORF">PLEPLA_LOCUS3441</name>
</gene>
<evidence type="ECO:0000313" key="2">
    <source>
        <dbReference type="EMBL" id="CAB1415723.1"/>
    </source>
</evidence>
<dbReference type="AlphaFoldDB" id="A0A9N7TQ61"/>
<evidence type="ECO:0000313" key="3">
    <source>
        <dbReference type="Proteomes" id="UP001153269"/>
    </source>
</evidence>
<evidence type="ECO:0000256" key="1">
    <source>
        <dbReference type="SAM" id="MobiDB-lite"/>
    </source>
</evidence>
<accession>A0A9N7TQ61</accession>
<reference evidence="2" key="1">
    <citation type="submission" date="2020-03" db="EMBL/GenBank/DDBJ databases">
        <authorList>
            <person name="Weist P."/>
        </authorList>
    </citation>
    <scope>NUCLEOTIDE SEQUENCE</scope>
</reference>
<sequence>MGLRDVRDFEQMTTSGPVPASEAMQNGARRHSCSSRPLHDVGGIKVASPTLPRKEPGGKSQGDDGLSLCLSPPPLIPRPPPPPEPAVSGSVRRHCTLSNTLTGERGWRGVDGEM</sequence>